<name>A0ABR3LSG2_9TELE</name>
<dbReference type="Proteomes" id="UP001558613">
    <property type="component" value="Unassembled WGS sequence"/>
</dbReference>
<reference evidence="2 3" key="1">
    <citation type="submission" date="2023-09" db="EMBL/GenBank/DDBJ databases">
        <authorList>
            <person name="Wang M."/>
        </authorList>
    </citation>
    <scope>NUCLEOTIDE SEQUENCE [LARGE SCALE GENOMIC DNA]</scope>
    <source>
        <strain evidence="2">GT-2023</strain>
        <tissue evidence="2">Liver</tissue>
    </source>
</reference>
<evidence type="ECO:0000313" key="2">
    <source>
        <dbReference type="EMBL" id="KAL1255815.1"/>
    </source>
</evidence>
<keyword evidence="3" id="KW-1185">Reference proteome</keyword>
<gene>
    <name evidence="2" type="ORF">QQF64_013876</name>
</gene>
<organism evidence="2 3">
    <name type="scientific">Cirrhinus molitorella</name>
    <name type="common">mud carp</name>
    <dbReference type="NCBI Taxonomy" id="172907"/>
    <lineage>
        <taxon>Eukaryota</taxon>
        <taxon>Metazoa</taxon>
        <taxon>Chordata</taxon>
        <taxon>Craniata</taxon>
        <taxon>Vertebrata</taxon>
        <taxon>Euteleostomi</taxon>
        <taxon>Actinopterygii</taxon>
        <taxon>Neopterygii</taxon>
        <taxon>Teleostei</taxon>
        <taxon>Ostariophysi</taxon>
        <taxon>Cypriniformes</taxon>
        <taxon>Cyprinidae</taxon>
        <taxon>Labeoninae</taxon>
        <taxon>Labeonini</taxon>
        <taxon>Cirrhinus</taxon>
    </lineage>
</organism>
<comment type="caution">
    <text evidence="2">The sequence shown here is derived from an EMBL/GenBank/DDBJ whole genome shotgun (WGS) entry which is preliminary data.</text>
</comment>
<sequence>MPHVEYSRNQSTAPRPYLRERDMLLSIRNRVSLEWVTHLPLMSSPVLSLPSGAKFAQRTPQQQHVLTSFPDS</sequence>
<evidence type="ECO:0000313" key="3">
    <source>
        <dbReference type="Proteomes" id="UP001558613"/>
    </source>
</evidence>
<feature type="compositionally biased region" description="Polar residues" evidence="1">
    <location>
        <begin position="58"/>
        <end position="72"/>
    </location>
</feature>
<dbReference type="EMBL" id="JAYMGO010000019">
    <property type="protein sequence ID" value="KAL1255815.1"/>
    <property type="molecule type" value="Genomic_DNA"/>
</dbReference>
<accession>A0ABR3LSG2</accession>
<feature type="region of interest" description="Disordered" evidence="1">
    <location>
        <begin position="53"/>
        <end position="72"/>
    </location>
</feature>
<protein>
    <submittedName>
        <fullName evidence="2">Uncharacterized protein</fullName>
    </submittedName>
</protein>
<evidence type="ECO:0000256" key="1">
    <source>
        <dbReference type="SAM" id="MobiDB-lite"/>
    </source>
</evidence>
<proteinExistence type="predicted"/>